<proteinExistence type="inferred from homology"/>
<name>A0AAD2A0A4_9LAMI</name>
<dbReference type="SUPFAM" id="SSF52540">
    <property type="entry name" value="P-loop containing nucleoside triphosphate hydrolases"/>
    <property type="match status" value="1"/>
</dbReference>
<dbReference type="CDD" id="cd19510">
    <property type="entry name" value="RecA-like_BCS1"/>
    <property type="match status" value="1"/>
</dbReference>
<protein>
    <recommendedName>
        <fullName evidence="10">AAA+ ATPase domain-containing protein</fullName>
    </recommendedName>
</protein>
<evidence type="ECO:0000256" key="7">
    <source>
        <dbReference type="ARBA" id="ARBA00049360"/>
    </source>
</evidence>
<dbReference type="InterPro" id="IPR003593">
    <property type="entry name" value="AAA+_ATPase"/>
</dbReference>
<evidence type="ECO:0000256" key="1">
    <source>
        <dbReference type="ARBA" id="ARBA00001946"/>
    </source>
</evidence>
<reference evidence="11" key="1">
    <citation type="submission" date="2023-05" db="EMBL/GenBank/DDBJ databases">
        <authorList>
            <person name="Huff M."/>
        </authorList>
    </citation>
    <scope>NUCLEOTIDE SEQUENCE</scope>
</reference>
<evidence type="ECO:0000256" key="2">
    <source>
        <dbReference type="ARBA" id="ARBA00007448"/>
    </source>
</evidence>
<evidence type="ECO:0000256" key="4">
    <source>
        <dbReference type="ARBA" id="ARBA00022801"/>
    </source>
</evidence>
<dbReference type="InterPro" id="IPR003960">
    <property type="entry name" value="ATPase_AAA_CS"/>
</dbReference>
<dbReference type="Pfam" id="PF14363">
    <property type="entry name" value="AAA_assoc"/>
    <property type="match status" value="1"/>
</dbReference>
<dbReference type="Proteomes" id="UP000834106">
    <property type="component" value="Chromosome 15"/>
</dbReference>
<feature type="compositionally biased region" description="Basic and acidic residues" evidence="9">
    <location>
        <begin position="434"/>
        <end position="472"/>
    </location>
</feature>
<evidence type="ECO:0000256" key="3">
    <source>
        <dbReference type="ARBA" id="ARBA00022741"/>
    </source>
</evidence>
<dbReference type="FunFam" id="3.40.50.300:FF:001122">
    <property type="entry name" value="AAA-ATPase ASD, mitochondrial"/>
    <property type="match status" value="1"/>
</dbReference>
<keyword evidence="12" id="KW-1185">Reference proteome</keyword>
<dbReference type="Pfam" id="PF25568">
    <property type="entry name" value="AAA_lid_At3g28540"/>
    <property type="match status" value="1"/>
</dbReference>
<dbReference type="GO" id="GO:0005524">
    <property type="term" value="F:ATP binding"/>
    <property type="evidence" value="ECO:0007669"/>
    <property type="project" value="UniProtKB-KW"/>
</dbReference>
<keyword evidence="6" id="KW-0460">Magnesium</keyword>
<dbReference type="GO" id="GO:0016887">
    <property type="term" value="F:ATP hydrolysis activity"/>
    <property type="evidence" value="ECO:0007669"/>
    <property type="project" value="InterPro"/>
</dbReference>
<dbReference type="InterPro" id="IPR050747">
    <property type="entry name" value="Mitochondrial_chaperone_BCS1"/>
</dbReference>
<dbReference type="Gene3D" id="6.10.280.40">
    <property type="match status" value="1"/>
</dbReference>
<feature type="compositionally biased region" description="Basic and acidic residues" evidence="9">
    <location>
        <begin position="511"/>
        <end position="560"/>
    </location>
</feature>
<evidence type="ECO:0000256" key="9">
    <source>
        <dbReference type="SAM" id="MobiDB-lite"/>
    </source>
</evidence>
<sequence>MNLIYPYMKITFPEYQGSGFHRSKAFAEIERYLNENSSKQAKHLKANVLHDSQVIVLSMADHEEVTNEFQGIKLCWSSNRVTPKTQSISFYPREDANRYFTLTFHKYRDIITSSYLKHVLEEGKAITVKERQRKLYTNSKSESWTWRRFTRSNWSHVVFEHPATFDTLALEPNKKEEIIKDLIRFTEAKDYYAKIGKAWKRGYLLYGPPGTGKSTMIAAMANLLKYDVYDLELTAVKDNTELRKLLIDTSNKSIIVIEDIDCSLDLTGQREKKEKTDDEKKEEKDKDPVKAEVKKRDENNQNSQVTLSGLLNFIDGLWSACGGERIIVFTTNYVEKLDPALIRRGRMDMHIELSYCCFEAFKVLAKNYLDLESHELFGRIDELLQETKMTPADVAENLMPKSAEEDEEACLVRLIKALEEAKAKAEEEVKMKAEEEANRKAEEEGKVKAKAKAEEEEKPKAEKEKDEEREANGKGVEITAAVKDNGEHPKHSASNANDEETCLVRLIEAPEEAKSKAEEEAKAKAEEEEKLKAEKEKKENGKEGVEVNEEVKENGEDNKHSVANGVKENGDISY</sequence>
<feature type="domain" description="AAA+ ATPase" evidence="10">
    <location>
        <begin position="199"/>
        <end position="357"/>
    </location>
</feature>
<dbReference type="InterPro" id="IPR058017">
    <property type="entry name" value="At3g28540-like_C"/>
</dbReference>
<organism evidence="11 12">
    <name type="scientific">Fraxinus pennsylvanica</name>
    <dbReference type="NCBI Taxonomy" id="56036"/>
    <lineage>
        <taxon>Eukaryota</taxon>
        <taxon>Viridiplantae</taxon>
        <taxon>Streptophyta</taxon>
        <taxon>Embryophyta</taxon>
        <taxon>Tracheophyta</taxon>
        <taxon>Spermatophyta</taxon>
        <taxon>Magnoliopsida</taxon>
        <taxon>eudicotyledons</taxon>
        <taxon>Gunneridae</taxon>
        <taxon>Pentapetalae</taxon>
        <taxon>asterids</taxon>
        <taxon>lamiids</taxon>
        <taxon>Lamiales</taxon>
        <taxon>Oleaceae</taxon>
        <taxon>Oleeae</taxon>
        <taxon>Fraxinus</taxon>
    </lineage>
</organism>
<keyword evidence="3 8" id="KW-0547">Nucleotide-binding</keyword>
<evidence type="ECO:0000256" key="5">
    <source>
        <dbReference type="ARBA" id="ARBA00022840"/>
    </source>
</evidence>
<dbReference type="Pfam" id="PF00004">
    <property type="entry name" value="AAA"/>
    <property type="match status" value="2"/>
</dbReference>
<evidence type="ECO:0000259" key="10">
    <source>
        <dbReference type="SMART" id="SM00382"/>
    </source>
</evidence>
<dbReference type="InterPro" id="IPR025753">
    <property type="entry name" value="AAA_N_dom"/>
</dbReference>
<dbReference type="Gene3D" id="3.40.50.300">
    <property type="entry name" value="P-loop containing nucleotide triphosphate hydrolases"/>
    <property type="match status" value="1"/>
</dbReference>
<comment type="catalytic activity">
    <reaction evidence="7">
        <text>ATP + H2O = ADP + phosphate + H(+)</text>
        <dbReference type="Rhea" id="RHEA:13065"/>
        <dbReference type="ChEBI" id="CHEBI:15377"/>
        <dbReference type="ChEBI" id="CHEBI:15378"/>
        <dbReference type="ChEBI" id="CHEBI:30616"/>
        <dbReference type="ChEBI" id="CHEBI:43474"/>
        <dbReference type="ChEBI" id="CHEBI:456216"/>
    </reaction>
</comment>
<dbReference type="GO" id="GO:0006950">
    <property type="term" value="P:response to stress"/>
    <property type="evidence" value="ECO:0007669"/>
    <property type="project" value="UniProtKB-ARBA"/>
</dbReference>
<accession>A0AAD2A0A4</accession>
<evidence type="ECO:0000256" key="8">
    <source>
        <dbReference type="RuleBase" id="RU003651"/>
    </source>
</evidence>
<evidence type="ECO:0000256" key="6">
    <source>
        <dbReference type="ARBA" id="ARBA00022842"/>
    </source>
</evidence>
<gene>
    <name evidence="11" type="ORF">FPE_LOCUS24961</name>
</gene>
<dbReference type="PROSITE" id="PS00674">
    <property type="entry name" value="AAA"/>
    <property type="match status" value="1"/>
</dbReference>
<comment type="similarity">
    <text evidence="2">Belongs to the AAA ATPase family. BCS1 subfamily.</text>
</comment>
<evidence type="ECO:0000313" key="11">
    <source>
        <dbReference type="EMBL" id="CAI9777531.1"/>
    </source>
</evidence>
<dbReference type="EMBL" id="OU503050">
    <property type="protein sequence ID" value="CAI9777531.1"/>
    <property type="molecule type" value="Genomic_DNA"/>
</dbReference>
<dbReference type="PANTHER" id="PTHR23070">
    <property type="entry name" value="BCS1 AAA-TYPE ATPASE"/>
    <property type="match status" value="1"/>
</dbReference>
<keyword evidence="5 8" id="KW-0067">ATP-binding</keyword>
<dbReference type="SMART" id="SM00382">
    <property type="entry name" value="AAA"/>
    <property type="match status" value="1"/>
</dbReference>
<feature type="region of interest" description="Disordered" evidence="9">
    <location>
        <begin position="434"/>
        <end position="574"/>
    </location>
</feature>
<dbReference type="InterPro" id="IPR027417">
    <property type="entry name" value="P-loop_NTPase"/>
</dbReference>
<evidence type="ECO:0000313" key="12">
    <source>
        <dbReference type="Proteomes" id="UP000834106"/>
    </source>
</evidence>
<feature type="region of interest" description="Disordered" evidence="9">
    <location>
        <begin position="271"/>
        <end position="298"/>
    </location>
</feature>
<comment type="cofactor">
    <cofactor evidence="1">
        <name>Mg(2+)</name>
        <dbReference type="ChEBI" id="CHEBI:18420"/>
    </cofactor>
</comment>
<keyword evidence="4" id="KW-0378">Hydrolase</keyword>
<dbReference type="AlphaFoldDB" id="A0AAD2A0A4"/>
<dbReference type="InterPro" id="IPR003959">
    <property type="entry name" value="ATPase_AAA_core"/>
</dbReference>